<dbReference type="OrthoDB" id="4388755at2759"/>
<dbReference type="PANTHER" id="PTHR38121:SF4">
    <property type="entry name" value="GH16 DOMAIN-CONTAINING PROTEIN-RELATED"/>
    <property type="match status" value="1"/>
</dbReference>
<proteinExistence type="predicted"/>
<dbReference type="Proteomes" id="UP000664169">
    <property type="component" value="Unassembled WGS sequence"/>
</dbReference>
<evidence type="ECO:0000259" key="1">
    <source>
        <dbReference type="Pfam" id="PF00722"/>
    </source>
</evidence>
<dbReference type="InterPro" id="IPR000757">
    <property type="entry name" value="Beta-glucanase-like"/>
</dbReference>
<keyword evidence="3" id="KW-1185">Reference proteome</keyword>
<organism evidence="2 3">
    <name type="scientific">Gomphillus americanus</name>
    <dbReference type="NCBI Taxonomy" id="1940652"/>
    <lineage>
        <taxon>Eukaryota</taxon>
        <taxon>Fungi</taxon>
        <taxon>Dikarya</taxon>
        <taxon>Ascomycota</taxon>
        <taxon>Pezizomycotina</taxon>
        <taxon>Lecanoromycetes</taxon>
        <taxon>OSLEUM clade</taxon>
        <taxon>Ostropomycetidae</taxon>
        <taxon>Ostropales</taxon>
        <taxon>Graphidaceae</taxon>
        <taxon>Gomphilloideae</taxon>
        <taxon>Gomphillus</taxon>
    </lineage>
</organism>
<dbReference type="PANTHER" id="PTHR38121">
    <property type="entry name" value="GH16 DOMAIN-CONTAINING PROTEIN"/>
    <property type="match status" value="1"/>
</dbReference>
<comment type="caution">
    <text evidence="2">The sequence shown here is derived from an EMBL/GenBank/DDBJ whole genome shotgun (WGS) entry which is preliminary data.</text>
</comment>
<dbReference type="SUPFAM" id="SSF49899">
    <property type="entry name" value="Concanavalin A-like lectins/glucanases"/>
    <property type="match status" value="1"/>
</dbReference>
<gene>
    <name evidence="2" type="ORF">GOMPHAMPRED_002392</name>
</gene>
<evidence type="ECO:0000313" key="3">
    <source>
        <dbReference type="Proteomes" id="UP000664169"/>
    </source>
</evidence>
<evidence type="ECO:0000313" key="2">
    <source>
        <dbReference type="EMBL" id="CAF9921768.1"/>
    </source>
</evidence>
<dbReference type="InterPro" id="IPR013320">
    <property type="entry name" value="ConA-like_dom_sf"/>
</dbReference>
<dbReference type="EMBL" id="CAJPDQ010000017">
    <property type="protein sequence ID" value="CAF9921768.1"/>
    <property type="molecule type" value="Genomic_DNA"/>
</dbReference>
<name>A0A8H3FCA3_9LECA</name>
<dbReference type="CDD" id="cd00413">
    <property type="entry name" value="Glyco_hydrolase_16"/>
    <property type="match status" value="1"/>
</dbReference>
<protein>
    <recommendedName>
        <fullName evidence="1">GH16 domain-containing protein</fullName>
    </recommendedName>
</protein>
<dbReference type="Pfam" id="PF00722">
    <property type="entry name" value="Glyco_hydro_16"/>
    <property type="match status" value="1"/>
</dbReference>
<sequence length="387" mass="42610">MKPTRFLSLVLLSTKGYSQTRPAARNNGPDCNCFLVSGTDPGYFQNHRFIDFRNISPATGEDFTKPPALLDGSNTQGNESATSSYFNSDTWNKDWFLTTGETNHAGPVTSIDSAQNVFIFKDEDLGATYLALRALRLDSFVSNCEVDTNITDIFYSSIRTRTRLIPAITNSTAPQPYLDMNVTSIDGLNASHPVAPGTVLGFFTYQSDTSESDIEILTADPISDIRYSNQPDYNATTDQTVPGASTDITLQNNIDWTDWHDHRIDWYQGVSRWYVDDQLMLEKTINVPTTPALLILNLWSDGGTWSNNMAVGAQVVAGFQWIEMVYNISGGNGGSSQCATSCTVDNVKTQGTPEKAMNNAANNAASRSHIMGFLQIALLLSAWLWII</sequence>
<accession>A0A8H3FCA3</accession>
<dbReference type="GO" id="GO:0004553">
    <property type="term" value="F:hydrolase activity, hydrolyzing O-glycosyl compounds"/>
    <property type="evidence" value="ECO:0007669"/>
    <property type="project" value="InterPro"/>
</dbReference>
<feature type="domain" description="GH16" evidence="1">
    <location>
        <begin position="195"/>
        <end position="309"/>
    </location>
</feature>
<dbReference type="AlphaFoldDB" id="A0A8H3FCA3"/>
<dbReference type="Gene3D" id="2.60.120.200">
    <property type="match status" value="1"/>
</dbReference>
<dbReference type="GO" id="GO:0005975">
    <property type="term" value="P:carbohydrate metabolic process"/>
    <property type="evidence" value="ECO:0007669"/>
    <property type="project" value="InterPro"/>
</dbReference>
<reference evidence="2" key="1">
    <citation type="submission" date="2021-03" db="EMBL/GenBank/DDBJ databases">
        <authorList>
            <person name="Tagirdzhanova G."/>
        </authorList>
    </citation>
    <scope>NUCLEOTIDE SEQUENCE</scope>
</reference>